<dbReference type="Gene3D" id="2.40.320.10">
    <property type="entry name" value="Hypothetical Protein Pfu-838710-001"/>
    <property type="match status" value="1"/>
</dbReference>
<comment type="caution">
    <text evidence="2">The sequence shown here is derived from an EMBL/GenBank/DDBJ whole genome shotgun (WGS) entry which is preliminary data.</text>
</comment>
<evidence type="ECO:0000313" key="2">
    <source>
        <dbReference type="EMBL" id="KKR30156.1"/>
    </source>
</evidence>
<proteinExistence type="predicted"/>
<gene>
    <name evidence="2" type="ORF">UT61_C0012G0026</name>
</gene>
<dbReference type="EMBL" id="LBXL01000012">
    <property type="protein sequence ID" value="KKR30156.1"/>
    <property type="molecule type" value="Genomic_DNA"/>
</dbReference>
<reference evidence="2 3" key="1">
    <citation type="journal article" date="2015" name="Nature">
        <title>rRNA introns, odd ribosomes, and small enigmatic genomes across a large radiation of phyla.</title>
        <authorList>
            <person name="Brown C.T."/>
            <person name="Hug L.A."/>
            <person name="Thomas B.C."/>
            <person name="Sharon I."/>
            <person name="Castelle C.J."/>
            <person name="Singh A."/>
            <person name="Wilkins M.J."/>
            <person name="Williams K.H."/>
            <person name="Banfield J.F."/>
        </authorList>
    </citation>
    <scope>NUCLEOTIDE SEQUENCE [LARGE SCALE GENOMIC DNA]</scope>
</reference>
<protein>
    <recommendedName>
        <fullName evidence="1">CYTH domain-containing protein</fullName>
    </recommendedName>
</protein>
<feature type="domain" description="CYTH" evidence="1">
    <location>
        <begin position="2"/>
        <end position="179"/>
    </location>
</feature>
<sequence length="204" mass="23322">MDTEFEAKFYPIDKEEYRKKLKRLGAKLIHPERKFVRVIADDGGNPGLPLPKNGYIRVRDEGNLIRLSLKIVADAEGKLSDQKEIDVDVSDFNKTVRIFEAVGVNFNRKQETLREEWEYKAAQITIDTWPGLETYSEIEADSEEKVGEIAKDLGFDWNKKIITAAAEVYAKVYGIDVKEVLEKISNITFENNPFFGLTKKWSGG</sequence>
<evidence type="ECO:0000313" key="3">
    <source>
        <dbReference type="Proteomes" id="UP000034793"/>
    </source>
</evidence>
<dbReference type="Proteomes" id="UP000034793">
    <property type="component" value="Unassembled WGS sequence"/>
</dbReference>
<accession>A0A0G0PYK4</accession>
<dbReference type="PROSITE" id="PS51707">
    <property type="entry name" value="CYTH"/>
    <property type="match status" value="1"/>
</dbReference>
<name>A0A0G0PYK4_9BACT</name>
<dbReference type="Pfam" id="PF01928">
    <property type="entry name" value="CYTH"/>
    <property type="match status" value="1"/>
</dbReference>
<evidence type="ECO:0000259" key="1">
    <source>
        <dbReference type="PROSITE" id="PS51707"/>
    </source>
</evidence>
<dbReference type="SUPFAM" id="SSF55154">
    <property type="entry name" value="CYTH-like phosphatases"/>
    <property type="match status" value="1"/>
</dbReference>
<organism evidence="2 3">
    <name type="scientific">Candidatus Woesebacteria bacterium GW2011_GWA1_39_8</name>
    <dbReference type="NCBI Taxonomy" id="1618552"/>
    <lineage>
        <taxon>Bacteria</taxon>
        <taxon>Candidatus Woeseibacteriota</taxon>
    </lineage>
</organism>
<dbReference type="InterPro" id="IPR023577">
    <property type="entry name" value="CYTH_domain"/>
</dbReference>
<dbReference type="InterPro" id="IPR033469">
    <property type="entry name" value="CYTH-like_dom_sf"/>
</dbReference>
<dbReference type="AlphaFoldDB" id="A0A0G0PYK4"/>